<name>A0A921QNX9_SORBI</name>
<proteinExistence type="predicted"/>
<protein>
    <submittedName>
        <fullName evidence="1">Uncharacterized protein</fullName>
    </submittedName>
</protein>
<evidence type="ECO:0000313" key="2">
    <source>
        <dbReference type="Proteomes" id="UP000807115"/>
    </source>
</evidence>
<gene>
    <name evidence="1" type="ORF">BDA96_07G186800</name>
</gene>
<sequence length="73" mass="8161">MIRMASCSGAYVTKVSTRTQETCQLYKGSMFRWTGFAPSNVALMKEIEVWARLNKVLLLALKSSVQLFAVELG</sequence>
<organism evidence="1 2">
    <name type="scientific">Sorghum bicolor</name>
    <name type="common">Sorghum</name>
    <name type="synonym">Sorghum vulgare</name>
    <dbReference type="NCBI Taxonomy" id="4558"/>
    <lineage>
        <taxon>Eukaryota</taxon>
        <taxon>Viridiplantae</taxon>
        <taxon>Streptophyta</taxon>
        <taxon>Embryophyta</taxon>
        <taxon>Tracheophyta</taxon>
        <taxon>Spermatophyta</taxon>
        <taxon>Magnoliopsida</taxon>
        <taxon>Liliopsida</taxon>
        <taxon>Poales</taxon>
        <taxon>Poaceae</taxon>
        <taxon>PACMAD clade</taxon>
        <taxon>Panicoideae</taxon>
        <taxon>Andropogonodae</taxon>
        <taxon>Andropogoneae</taxon>
        <taxon>Sorghinae</taxon>
        <taxon>Sorghum</taxon>
    </lineage>
</organism>
<reference evidence="1" key="2">
    <citation type="submission" date="2020-10" db="EMBL/GenBank/DDBJ databases">
        <authorList>
            <person name="Cooper E.A."/>
            <person name="Brenton Z.W."/>
            <person name="Flinn B.S."/>
            <person name="Jenkins J."/>
            <person name="Shu S."/>
            <person name="Flowers D."/>
            <person name="Luo F."/>
            <person name="Wang Y."/>
            <person name="Xia P."/>
            <person name="Barry K."/>
            <person name="Daum C."/>
            <person name="Lipzen A."/>
            <person name="Yoshinaga Y."/>
            <person name="Schmutz J."/>
            <person name="Saski C."/>
            <person name="Vermerris W."/>
            <person name="Kresovich S."/>
        </authorList>
    </citation>
    <scope>NUCLEOTIDE SEQUENCE</scope>
</reference>
<dbReference type="Proteomes" id="UP000807115">
    <property type="component" value="Chromosome 7"/>
</dbReference>
<reference evidence="1" key="1">
    <citation type="journal article" date="2019" name="BMC Genomics">
        <title>A new reference genome for Sorghum bicolor reveals high levels of sequence similarity between sweet and grain genotypes: implications for the genetics of sugar metabolism.</title>
        <authorList>
            <person name="Cooper E.A."/>
            <person name="Brenton Z.W."/>
            <person name="Flinn B.S."/>
            <person name="Jenkins J."/>
            <person name="Shu S."/>
            <person name="Flowers D."/>
            <person name="Luo F."/>
            <person name="Wang Y."/>
            <person name="Xia P."/>
            <person name="Barry K."/>
            <person name="Daum C."/>
            <person name="Lipzen A."/>
            <person name="Yoshinaga Y."/>
            <person name="Schmutz J."/>
            <person name="Saski C."/>
            <person name="Vermerris W."/>
            <person name="Kresovich S."/>
        </authorList>
    </citation>
    <scope>NUCLEOTIDE SEQUENCE</scope>
</reference>
<dbReference type="EMBL" id="CM027686">
    <property type="protein sequence ID" value="KAG0524167.1"/>
    <property type="molecule type" value="Genomic_DNA"/>
</dbReference>
<accession>A0A921QNX9</accession>
<evidence type="ECO:0000313" key="1">
    <source>
        <dbReference type="EMBL" id="KAG0524167.1"/>
    </source>
</evidence>
<dbReference type="AlphaFoldDB" id="A0A921QNX9"/>
<comment type="caution">
    <text evidence="1">The sequence shown here is derived from an EMBL/GenBank/DDBJ whole genome shotgun (WGS) entry which is preliminary data.</text>
</comment>